<dbReference type="InterPro" id="IPR015422">
    <property type="entry name" value="PyrdxlP-dep_Trfase_small"/>
</dbReference>
<dbReference type="GO" id="GO:0004372">
    <property type="term" value="F:glycine hydroxymethyltransferase activity"/>
    <property type="evidence" value="ECO:0007669"/>
    <property type="project" value="UniProtKB-EC"/>
</dbReference>
<evidence type="ECO:0000256" key="3">
    <source>
        <dbReference type="ARBA" id="ARBA00006376"/>
    </source>
</evidence>
<dbReference type="Pfam" id="PF00464">
    <property type="entry name" value="SHMT"/>
    <property type="match status" value="1"/>
</dbReference>
<evidence type="ECO:0000256" key="2">
    <source>
        <dbReference type="ARBA" id="ARBA00004777"/>
    </source>
</evidence>
<comment type="similarity">
    <text evidence="3 7">Belongs to the SHMT family.</text>
</comment>
<comment type="cofactor">
    <cofactor evidence="1 7">
        <name>pyridoxal 5'-phosphate</name>
        <dbReference type="ChEBI" id="CHEBI:597326"/>
    </cofactor>
</comment>
<dbReference type="InterPro" id="IPR015424">
    <property type="entry name" value="PyrdxlP-dep_Trfase"/>
</dbReference>
<proteinExistence type="inferred from homology"/>
<comment type="function">
    <text evidence="7">Interconversion of serine and glycine.</text>
</comment>
<dbReference type="InterPro" id="IPR001085">
    <property type="entry name" value="Ser_HO-MeTrfase"/>
</dbReference>
<dbReference type="InterPro" id="IPR019798">
    <property type="entry name" value="Ser_HO-MeTrfase_PLP_BS"/>
</dbReference>
<evidence type="ECO:0000256" key="7">
    <source>
        <dbReference type="RuleBase" id="RU000585"/>
    </source>
</evidence>
<dbReference type="SUPFAM" id="SSF53383">
    <property type="entry name" value="PLP-dependent transferases"/>
    <property type="match status" value="1"/>
</dbReference>
<sequence length="814" mass="89802">MQGQRGELSNCARLRAPFPGLMTHNKDRPGGENEQGGNAGFNSINHRLLTRQISSKTNKSCLMEKRCCCCCKMRTLCLNFAITCLWLLPSAVQETAKVLDFQSPQWREEEGRRADAVGASLKVKHISKDLQIISTKHKTPAYGSLGPYGWPQNFSQALDQYLYRPPPKTKPPAKTSPKAKKILGWGDFYFNVKTVKFSLLVTGKIVDHINGTFSVYFRHNSSRLGNISVSIVPPSKTVGWEALDPSTESAYTKNSVLVPDVTSQFQSPPQSTSSTFLDQQKQQHDMVMVSELNCRIEYQRTNRSKKTKPCMYDPGQTCYSENTQSQAAWICAKPFKLQLSQTCLPSHYGKHCGLSSPGFQGVWAEKVRSLQGPGEGQTVSGAGAHCIRELLQPCGAEAQGSCLNNKYSEGYPGQRYYGGAEVVDQIELLCQKRALSTFGLDSNLWGVNVQPYSGSPANFAAYTSVLQPHDRIMGLDLPDGGHLTHGYMTDTKRISATSIYFESMPYKLDPKTGLIDYDQLEKTARLFRPRLIIAGTSAYARLIDYSRMKKLCVELNAYLLADMAHISGLVAAAAVPSPFEHADLVTSTTHKSLRGARAGLIFYRKGVRSVDKKGREVIYDLQDKVNFAVFPSLQGGPHNHAIAGVAVALKQASTPMFKRYIAQVLLNSKSMANALLKKGYTLVSGGTDNHLVLVDLRPHGMDGARAERVLELVSITANKNTCPGDKSALTPGGLRLGTPALTSRQFKEADFEKVVDFIDEGIQIALDVKKKTGNLSSFKSFVLQDPDTVSRITELRQRVELFARPFPMPGFTDH</sequence>
<name>A0AA88N3M4_CHASR</name>
<dbReference type="Gene3D" id="3.40.640.10">
    <property type="entry name" value="Type I PLP-dependent aspartate aminotransferase-like (Major domain)"/>
    <property type="match status" value="1"/>
</dbReference>
<evidence type="ECO:0000256" key="8">
    <source>
        <dbReference type="SAM" id="MobiDB-lite"/>
    </source>
</evidence>
<dbReference type="Proteomes" id="UP001187415">
    <property type="component" value="Unassembled WGS sequence"/>
</dbReference>
<comment type="pathway">
    <text evidence="2 7">One-carbon metabolism; tetrahydrofolate interconversion.</text>
</comment>
<evidence type="ECO:0000256" key="6">
    <source>
        <dbReference type="ARBA" id="ARBA00022898"/>
    </source>
</evidence>
<dbReference type="Pfam" id="PF06312">
    <property type="entry name" value="Neurexophilin"/>
    <property type="match status" value="2"/>
</dbReference>
<dbReference type="CDD" id="cd00378">
    <property type="entry name" value="SHMT"/>
    <property type="match status" value="1"/>
</dbReference>
<evidence type="ECO:0000256" key="5">
    <source>
        <dbReference type="ARBA" id="ARBA00022679"/>
    </source>
</evidence>
<comment type="catalytic activity">
    <reaction evidence="7">
        <text>(6R)-5,10-methylene-5,6,7,8-tetrahydrofolate + glycine + H2O = (6S)-5,6,7,8-tetrahydrofolate + L-serine</text>
        <dbReference type="Rhea" id="RHEA:15481"/>
        <dbReference type="ChEBI" id="CHEBI:15377"/>
        <dbReference type="ChEBI" id="CHEBI:15636"/>
        <dbReference type="ChEBI" id="CHEBI:33384"/>
        <dbReference type="ChEBI" id="CHEBI:57305"/>
        <dbReference type="ChEBI" id="CHEBI:57453"/>
        <dbReference type="EC" id="2.1.2.1"/>
    </reaction>
</comment>
<evidence type="ECO:0000256" key="1">
    <source>
        <dbReference type="ARBA" id="ARBA00001933"/>
    </source>
</evidence>
<evidence type="ECO:0000313" key="10">
    <source>
        <dbReference type="EMBL" id="KAK2851189.1"/>
    </source>
</evidence>
<dbReference type="PANTHER" id="PTHR11680">
    <property type="entry name" value="SERINE HYDROXYMETHYLTRANSFERASE"/>
    <property type="match status" value="1"/>
</dbReference>
<dbReference type="GO" id="GO:0005739">
    <property type="term" value="C:mitochondrion"/>
    <property type="evidence" value="ECO:0007669"/>
    <property type="project" value="TreeGrafter"/>
</dbReference>
<evidence type="ECO:0000313" key="11">
    <source>
        <dbReference type="Proteomes" id="UP001187415"/>
    </source>
</evidence>
<protein>
    <recommendedName>
        <fullName evidence="7">Serine hydroxymethyltransferase</fullName>
        <ecNumber evidence="7">2.1.2.1</ecNumber>
    </recommendedName>
</protein>
<dbReference type="GO" id="GO:0019264">
    <property type="term" value="P:glycine biosynthetic process from serine"/>
    <property type="evidence" value="ECO:0007669"/>
    <property type="project" value="InterPro"/>
</dbReference>
<dbReference type="FunFam" id="3.40.640.10:FF:000097">
    <property type="entry name" value="Serine hydroxymethyltransferase"/>
    <property type="match status" value="1"/>
</dbReference>
<keyword evidence="5 7" id="KW-0808">Transferase</keyword>
<dbReference type="GO" id="GO:0030170">
    <property type="term" value="F:pyridoxal phosphate binding"/>
    <property type="evidence" value="ECO:0007669"/>
    <property type="project" value="InterPro"/>
</dbReference>
<dbReference type="EMBL" id="JAUPFM010000005">
    <property type="protein sequence ID" value="KAK2851189.1"/>
    <property type="molecule type" value="Genomic_DNA"/>
</dbReference>
<dbReference type="InterPro" id="IPR026845">
    <property type="entry name" value="NXPH/NXPE"/>
</dbReference>
<keyword evidence="6 7" id="KW-0663">Pyridoxal phosphate</keyword>
<gene>
    <name evidence="10" type="ORF">Q5P01_007465</name>
</gene>
<comment type="caution">
    <text evidence="10">The sequence shown here is derived from an EMBL/GenBank/DDBJ whole genome shotgun (WGS) entry which is preliminary data.</text>
</comment>
<keyword evidence="11" id="KW-1185">Reference proteome</keyword>
<dbReference type="PROSITE" id="PS00096">
    <property type="entry name" value="SHMT"/>
    <property type="match status" value="1"/>
</dbReference>
<dbReference type="NCBIfam" id="NF000586">
    <property type="entry name" value="PRK00011.1"/>
    <property type="match status" value="1"/>
</dbReference>
<dbReference type="InterPro" id="IPR049943">
    <property type="entry name" value="Ser_HO-MeTrfase-like"/>
</dbReference>
<feature type="region of interest" description="Disordered" evidence="8">
    <location>
        <begin position="19"/>
        <end position="41"/>
    </location>
</feature>
<feature type="domain" description="Serine hydroxymethyltransferase-like" evidence="9">
    <location>
        <begin position="397"/>
        <end position="758"/>
    </location>
</feature>
<reference evidence="10" key="1">
    <citation type="submission" date="2023-07" db="EMBL/GenBank/DDBJ databases">
        <title>Chromosome-level Genome Assembly of Striped Snakehead (Channa striata).</title>
        <authorList>
            <person name="Liu H."/>
        </authorList>
    </citation>
    <scope>NUCLEOTIDE SEQUENCE</scope>
    <source>
        <strain evidence="10">Gz</strain>
        <tissue evidence="10">Muscle</tissue>
    </source>
</reference>
<evidence type="ECO:0000256" key="4">
    <source>
        <dbReference type="ARBA" id="ARBA00022563"/>
    </source>
</evidence>
<keyword evidence="4 7" id="KW-0554">One-carbon metabolism</keyword>
<dbReference type="HAMAP" id="MF_00051">
    <property type="entry name" value="SHMT"/>
    <property type="match status" value="1"/>
</dbReference>
<dbReference type="InterPro" id="IPR015421">
    <property type="entry name" value="PyrdxlP-dep_Trfase_major"/>
</dbReference>
<dbReference type="InterPro" id="IPR039429">
    <property type="entry name" value="SHMT-like_dom"/>
</dbReference>
<dbReference type="PANTHER" id="PTHR11680:SF28">
    <property type="entry name" value="SERINE HYDROXYMETHYLTRANSFERASE, MITOCHONDRIAL"/>
    <property type="match status" value="1"/>
</dbReference>
<dbReference type="GO" id="GO:0035999">
    <property type="term" value="P:tetrahydrofolate interconversion"/>
    <property type="evidence" value="ECO:0007669"/>
    <property type="project" value="InterPro"/>
</dbReference>
<dbReference type="EC" id="2.1.2.1" evidence="7"/>
<organism evidence="10 11">
    <name type="scientific">Channa striata</name>
    <name type="common">Snakehead murrel</name>
    <name type="synonym">Ophicephalus striatus</name>
    <dbReference type="NCBI Taxonomy" id="64152"/>
    <lineage>
        <taxon>Eukaryota</taxon>
        <taxon>Metazoa</taxon>
        <taxon>Chordata</taxon>
        <taxon>Craniata</taxon>
        <taxon>Vertebrata</taxon>
        <taxon>Euteleostomi</taxon>
        <taxon>Actinopterygii</taxon>
        <taxon>Neopterygii</taxon>
        <taxon>Teleostei</taxon>
        <taxon>Neoteleostei</taxon>
        <taxon>Acanthomorphata</taxon>
        <taxon>Anabantaria</taxon>
        <taxon>Anabantiformes</taxon>
        <taxon>Channoidei</taxon>
        <taxon>Channidae</taxon>
        <taxon>Channa</taxon>
    </lineage>
</organism>
<evidence type="ECO:0000259" key="9">
    <source>
        <dbReference type="Pfam" id="PF00464"/>
    </source>
</evidence>
<accession>A0AA88N3M4</accession>
<dbReference type="Gene3D" id="3.90.1150.10">
    <property type="entry name" value="Aspartate Aminotransferase, domain 1"/>
    <property type="match status" value="1"/>
</dbReference>
<dbReference type="AlphaFoldDB" id="A0AA88N3M4"/>